<name>A0A6G4X299_9ACTN</name>
<dbReference type="EMBL" id="JAAKZZ010000233">
    <property type="protein sequence ID" value="NGO70791.1"/>
    <property type="molecule type" value="Genomic_DNA"/>
</dbReference>
<feature type="non-terminal residue" evidence="2">
    <location>
        <position position="1"/>
    </location>
</feature>
<evidence type="ECO:0000256" key="1">
    <source>
        <dbReference type="SAM" id="MobiDB-lite"/>
    </source>
</evidence>
<feature type="region of interest" description="Disordered" evidence="1">
    <location>
        <begin position="14"/>
        <end position="35"/>
    </location>
</feature>
<proteinExistence type="predicted"/>
<reference evidence="2 3" key="1">
    <citation type="submission" date="2020-02" db="EMBL/GenBank/DDBJ databases">
        <title>Whole-genome analyses of novel actinobacteria.</title>
        <authorList>
            <person name="Sahin N."/>
            <person name="Tatar D."/>
        </authorList>
    </citation>
    <scope>NUCLEOTIDE SEQUENCE [LARGE SCALE GENOMIC DNA]</scope>
    <source>
        <strain evidence="2 3">SB3404</strain>
    </source>
</reference>
<evidence type="ECO:0000313" key="3">
    <source>
        <dbReference type="Proteomes" id="UP000477722"/>
    </source>
</evidence>
<gene>
    <name evidence="2" type="ORF">G5C65_21030</name>
</gene>
<evidence type="ECO:0000313" key="2">
    <source>
        <dbReference type="EMBL" id="NGO70791.1"/>
    </source>
</evidence>
<dbReference type="RefSeq" id="WP_165300446.1">
    <property type="nucleotide sequence ID" value="NZ_JAAKZZ010000233.1"/>
</dbReference>
<sequence>VYRYAAELADRGIGRGSTVSRDAPDQAPARRRGTDDDVVRDLRCSVLARASVAALRSAVLAQSALPEAERTPASIVRQLRAAFDALRNGDCR</sequence>
<protein>
    <submittedName>
        <fullName evidence="2">Uncharacterized protein</fullName>
    </submittedName>
</protein>
<keyword evidence="3" id="KW-1185">Reference proteome</keyword>
<comment type="caution">
    <text evidence="2">The sequence shown here is derived from an EMBL/GenBank/DDBJ whole genome shotgun (WGS) entry which is preliminary data.</text>
</comment>
<dbReference type="AlphaFoldDB" id="A0A6G4X299"/>
<dbReference type="Proteomes" id="UP000477722">
    <property type="component" value="Unassembled WGS sequence"/>
</dbReference>
<accession>A0A6G4X299</accession>
<organism evidence="2 3">
    <name type="scientific">Streptomyces boncukensis</name>
    <dbReference type="NCBI Taxonomy" id="2711219"/>
    <lineage>
        <taxon>Bacteria</taxon>
        <taxon>Bacillati</taxon>
        <taxon>Actinomycetota</taxon>
        <taxon>Actinomycetes</taxon>
        <taxon>Kitasatosporales</taxon>
        <taxon>Streptomycetaceae</taxon>
        <taxon>Streptomyces</taxon>
    </lineage>
</organism>